<dbReference type="GO" id="GO:0006355">
    <property type="term" value="P:regulation of DNA-templated transcription"/>
    <property type="evidence" value="ECO:0007669"/>
    <property type="project" value="InterPro"/>
</dbReference>
<dbReference type="RefSeq" id="WP_145789918.1">
    <property type="nucleotide sequence ID" value="NZ_BAAABR010000030.1"/>
</dbReference>
<dbReference type="CDD" id="cd06170">
    <property type="entry name" value="LuxR_C_like"/>
    <property type="match status" value="1"/>
</dbReference>
<keyword evidence="3" id="KW-0238">DNA-binding</keyword>
<dbReference type="PROSITE" id="PS00622">
    <property type="entry name" value="HTH_LUXR_1"/>
    <property type="match status" value="1"/>
</dbReference>
<dbReference type="InterPro" id="IPR058245">
    <property type="entry name" value="NreC/VraR/RcsB-like_REC"/>
</dbReference>
<dbReference type="CDD" id="cd17535">
    <property type="entry name" value="REC_NarL-like"/>
    <property type="match status" value="1"/>
</dbReference>
<dbReference type="Gene3D" id="3.40.50.2300">
    <property type="match status" value="1"/>
</dbReference>
<feature type="domain" description="Response regulatory" evidence="7">
    <location>
        <begin position="3"/>
        <end position="119"/>
    </location>
</feature>
<evidence type="ECO:0000259" key="6">
    <source>
        <dbReference type="PROSITE" id="PS50043"/>
    </source>
</evidence>
<dbReference type="EMBL" id="VIVR01000001">
    <property type="protein sequence ID" value="TWE17255.1"/>
    <property type="molecule type" value="Genomic_DNA"/>
</dbReference>
<accession>A0A561ENR7</accession>
<dbReference type="InterPro" id="IPR000792">
    <property type="entry name" value="Tscrpt_reg_LuxR_C"/>
</dbReference>
<dbReference type="SUPFAM" id="SSF46894">
    <property type="entry name" value="C-terminal effector domain of the bipartite response regulators"/>
    <property type="match status" value="1"/>
</dbReference>
<dbReference type="Proteomes" id="UP000318416">
    <property type="component" value="Unassembled WGS sequence"/>
</dbReference>
<evidence type="ECO:0000259" key="7">
    <source>
        <dbReference type="PROSITE" id="PS50110"/>
    </source>
</evidence>
<evidence type="ECO:0000256" key="1">
    <source>
        <dbReference type="ARBA" id="ARBA00022553"/>
    </source>
</evidence>
<dbReference type="AlphaFoldDB" id="A0A561ENR7"/>
<dbReference type="GO" id="GO:0000160">
    <property type="term" value="P:phosphorelay signal transduction system"/>
    <property type="evidence" value="ECO:0007669"/>
    <property type="project" value="InterPro"/>
</dbReference>
<dbReference type="OrthoDB" id="9808843at2"/>
<dbReference type="InterPro" id="IPR016032">
    <property type="entry name" value="Sig_transdc_resp-reg_C-effctor"/>
</dbReference>
<keyword evidence="4" id="KW-0804">Transcription</keyword>
<evidence type="ECO:0000256" key="2">
    <source>
        <dbReference type="ARBA" id="ARBA00023015"/>
    </source>
</evidence>
<dbReference type="PANTHER" id="PTHR43214:SF24">
    <property type="entry name" value="TRANSCRIPTIONAL REGULATORY PROTEIN NARL-RELATED"/>
    <property type="match status" value="1"/>
</dbReference>
<dbReference type="Pfam" id="PF00196">
    <property type="entry name" value="GerE"/>
    <property type="match status" value="1"/>
</dbReference>
<comment type="caution">
    <text evidence="8">The sequence shown here is derived from an EMBL/GenBank/DDBJ whole genome shotgun (WGS) entry which is preliminary data.</text>
</comment>
<keyword evidence="2" id="KW-0805">Transcription regulation</keyword>
<dbReference type="SMART" id="SM00421">
    <property type="entry name" value="HTH_LUXR"/>
    <property type="match status" value="1"/>
</dbReference>
<reference evidence="8 9" key="1">
    <citation type="submission" date="2019-06" db="EMBL/GenBank/DDBJ databases">
        <title>Sequencing the genomes of 1000 actinobacteria strains.</title>
        <authorList>
            <person name="Klenk H.-P."/>
        </authorList>
    </citation>
    <scope>NUCLEOTIDE SEQUENCE [LARGE SCALE GENOMIC DNA]</scope>
    <source>
        <strain evidence="8 9">DSM 41649</strain>
    </source>
</reference>
<dbReference type="InterPro" id="IPR001789">
    <property type="entry name" value="Sig_transdc_resp-reg_receiver"/>
</dbReference>
<sequence>MISVLIADDQHLVRAGVRMLCESTPDITVAGEAVNGAEALRLAERLQPDVVLMDLHMPGTDGITATRQILQVRPATRVVVLTTFDDDDRLYPALSAGACGFLAKDVSPSSVLDAIRRAAAGESPYSPTVLHRVVARASSNWNGEGDRRRETVHFTEREQVVLRLVAEGLSNTEIAERMHIGVTTVKTHVSNLMTKTDSPNRVRLAVLAIQQGLAGG</sequence>
<name>A0A561ENR7_9ACTN</name>
<dbReference type="InterPro" id="IPR011006">
    <property type="entry name" value="CheY-like_superfamily"/>
</dbReference>
<feature type="modified residue" description="4-aspartylphosphate" evidence="5">
    <location>
        <position position="54"/>
    </location>
</feature>
<dbReference type="InterPro" id="IPR039420">
    <property type="entry name" value="WalR-like"/>
</dbReference>
<dbReference type="PROSITE" id="PS50043">
    <property type="entry name" value="HTH_LUXR_2"/>
    <property type="match status" value="1"/>
</dbReference>
<evidence type="ECO:0000313" key="8">
    <source>
        <dbReference type="EMBL" id="TWE17255.1"/>
    </source>
</evidence>
<proteinExistence type="predicted"/>
<dbReference type="PROSITE" id="PS50110">
    <property type="entry name" value="RESPONSE_REGULATORY"/>
    <property type="match status" value="1"/>
</dbReference>
<organism evidence="8 9">
    <name type="scientific">Kitasatospora atroaurantiaca</name>
    <dbReference type="NCBI Taxonomy" id="285545"/>
    <lineage>
        <taxon>Bacteria</taxon>
        <taxon>Bacillati</taxon>
        <taxon>Actinomycetota</taxon>
        <taxon>Actinomycetes</taxon>
        <taxon>Kitasatosporales</taxon>
        <taxon>Streptomycetaceae</taxon>
        <taxon>Kitasatospora</taxon>
    </lineage>
</organism>
<dbReference type="SMART" id="SM00448">
    <property type="entry name" value="REC"/>
    <property type="match status" value="1"/>
</dbReference>
<evidence type="ECO:0000256" key="4">
    <source>
        <dbReference type="ARBA" id="ARBA00023163"/>
    </source>
</evidence>
<dbReference type="SUPFAM" id="SSF52172">
    <property type="entry name" value="CheY-like"/>
    <property type="match status" value="1"/>
</dbReference>
<keyword evidence="1 5" id="KW-0597">Phosphoprotein</keyword>
<evidence type="ECO:0000256" key="3">
    <source>
        <dbReference type="ARBA" id="ARBA00023125"/>
    </source>
</evidence>
<dbReference type="PANTHER" id="PTHR43214">
    <property type="entry name" value="TWO-COMPONENT RESPONSE REGULATOR"/>
    <property type="match status" value="1"/>
</dbReference>
<dbReference type="GO" id="GO:0003677">
    <property type="term" value="F:DNA binding"/>
    <property type="evidence" value="ECO:0007669"/>
    <property type="project" value="UniProtKB-KW"/>
</dbReference>
<protein>
    <submittedName>
        <fullName evidence="8">LuxR family two component transcriptional regulator</fullName>
    </submittedName>
</protein>
<evidence type="ECO:0000256" key="5">
    <source>
        <dbReference type="PROSITE-ProRule" id="PRU00169"/>
    </source>
</evidence>
<dbReference type="Pfam" id="PF00072">
    <property type="entry name" value="Response_reg"/>
    <property type="match status" value="1"/>
</dbReference>
<feature type="domain" description="HTH luxR-type" evidence="6">
    <location>
        <begin position="147"/>
        <end position="212"/>
    </location>
</feature>
<keyword evidence="9" id="KW-1185">Reference proteome</keyword>
<gene>
    <name evidence="8" type="ORF">FB465_2263</name>
</gene>
<evidence type="ECO:0000313" key="9">
    <source>
        <dbReference type="Proteomes" id="UP000318416"/>
    </source>
</evidence>
<dbReference type="PRINTS" id="PR00038">
    <property type="entry name" value="HTHLUXR"/>
</dbReference>